<evidence type="ECO:0000256" key="4">
    <source>
        <dbReference type="ARBA" id="ARBA00022679"/>
    </source>
</evidence>
<accession>A0A4D6YA33</accession>
<keyword evidence="4 12" id="KW-0808">Transferase</keyword>
<dbReference type="Pfam" id="PF02223">
    <property type="entry name" value="Thymidylate_kin"/>
    <property type="match status" value="1"/>
</dbReference>
<evidence type="ECO:0000256" key="7">
    <source>
        <dbReference type="ARBA" id="ARBA00022777"/>
    </source>
</evidence>
<dbReference type="GO" id="GO:0005829">
    <property type="term" value="C:cytosol"/>
    <property type="evidence" value="ECO:0007669"/>
    <property type="project" value="TreeGrafter"/>
</dbReference>
<dbReference type="RefSeq" id="WP_158350634.1">
    <property type="nucleotide sequence ID" value="NZ_CP032999.1"/>
</dbReference>
<evidence type="ECO:0000313" key="15">
    <source>
        <dbReference type="Proteomes" id="UP000298685"/>
    </source>
</evidence>
<evidence type="ECO:0000256" key="1">
    <source>
        <dbReference type="ARBA" id="ARBA00009776"/>
    </source>
</evidence>
<feature type="binding site" evidence="12">
    <location>
        <begin position="20"/>
        <end position="27"/>
    </location>
    <ligand>
        <name>ATP</name>
        <dbReference type="ChEBI" id="CHEBI:30616"/>
    </ligand>
</feature>
<dbReference type="PANTHER" id="PTHR10344:SF4">
    <property type="entry name" value="UMP-CMP KINASE 2, MITOCHONDRIAL"/>
    <property type="match status" value="1"/>
</dbReference>
<organism evidence="14 15">
    <name type="scientific">Buchnera aphidicola</name>
    <name type="common">Sarucallis kahawaluokalani</name>
    <dbReference type="NCBI Taxonomy" id="1241878"/>
    <lineage>
        <taxon>Bacteria</taxon>
        <taxon>Pseudomonadati</taxon>
        <taxon>Pseudomonadota</taxon>
        <taxon>Gammaproteobacteria</taxon>
        <taxon>Enterobacterales</taxon>
        <taxon>Erwiniaceae</taxon>
        <taxon>Buchnera</taxon>
    </lineage>
</organism>
<evidence type="ECO:0000256" key="8">
    <source>
        <dbReference type="ARBA" id="ARBA00022840"/>
    </source>
</evidence>
<keyword evidence="8 12" id="KW-0067">ATP-binding</keyword>
<dbReference type="GO" id="GO:0004798">
    <property type="term" value="F:dTMP kinase activity"/>
    <property type="evidence" value="ECO:0007669"/>
    <property type="project" value="UniProtKB-UniRule"/>
</dbReference>
<dbReference type="InterPro" id="IPR018095">
    <property type="entry name" value="Thymidylate_kin_CS"/>
</dbReference>
<dbReference type="PROSITE" id="PS01331">
    <property type="entry name" value="THYMIDYLATE_KINASE"/>
    <property type="match status" value="1"/>
</dbReference>
<dbReference type="EMBL" id="CP032999">
    <property type="protein sequence ID" value="QCI26032.1"/>
    <property type="molecule type" value="Genomic_DNA"/>
</dbReference>
<dbReference type="NCBIfam" id="TIGR00041">
    <property type="entry name" value="DTMP_kinase"/>
    <property type="match status" value="1"/>
</dbReference>
<keyword evidence="7 12" id="KW-0418">Kinase</keyword>
<feature type="domain" description="Thymidylate kinase-like" evidence="13">
    <location>
        <begin position="18"/>
        <end position="207"/>
    </location>
</feature>
<gene>
    <name evidence="12" type="primary">tmk</name>
    <name evidence="14" type="ORF">D9V78_01215</name>
</gene>
<evidence type="ECO:0000256" key="2">
    <source>
        <dbReference type="ARBA" id="ARBA00012980"/>
    </source>
</evidence>
<dbReference type="GO" id="GO:0006227">
    <property type="term" value="P:dUDP biosynthetic process"/>
    <property type="evidence" value="ECO:0007669"/>
    <property type="project" value="TreeGrafter"/>
</dbReference>
<evidence type="ECO:0000259" key="13">
    <source>
        <dbReference type="Pfam" id="PF02223"/>
    </source>
</evidence>
<comment type="similarity">
    <text evidence="1 12">Belongs to the thymidylate kinase family.</text>
</comment>
<dbReference type="FunFam" id="3.40.50.300:FF:000225">
    <property type="entry name" value="Thymidylate kinase"/>
    <property type="match status" value="1"/>
</dbReference>
<comment type="function">
    <text evidence="11 12">Phosphorylation of dTMP to form dTDP in both de novo and salvage pathways of dTTP synthesis.</text>
</comment>
<dbReference type="CDD" id="cd01672">
    <property type="entry name" value="TMPK"/>
    <property type="match status" value="1"/>
</dbReference>
<dbReference type="InterPro" id="IPR018094">
    <property type="entry name" value="Thymidylate_kinase"/>
</dbReference>
<evidence type="ECO:0000256" key="9">
    <source>
        <dbReference type="ARBA" id="ARBA00029962"/>
    </source>
</evidence>
<evidence type="ECO:0000256" key="5">
    <source>
        <dbReference type="ARBA" id="ARBA00022727"/>
    </source>
</evidence>
<dbReference type="Proteomes" id="UP000298685">
    <property type="component" value="Chromosome"/>
</dbReference>
<sequence length="219" mass="25395">MTNNTENIFHKKGKLIIVEGIDGAGKTDACQIIKKILKKYKIKNTMIREPGGTPLSEKLRNIIKNYNPYEIINTKTILLLMYAARMQVIQNIIKPALNNSIWIISDRYDLSSFAYQGGGYNISQDIIMILSKIVVQSYIPDLTIYLDIIPKHALQRINLRGKLDNIEKNNLLFFERTRNVYLKYIKKNKNSFTVNANLKIDIVHKEIKNKLKKWLKNAK</sequence>
<dbReference type="AlphaFoldDB" id="A0A4D6YA33"/>
<dbReference type="PANTHER" id="PTHR10344">
    <property type="entry name" value="THYMIDYLATE KINASE"/>
    <property type="match status" value="1"/>
</dbReference>
<dbReference type="Gene3D" id="3.40.50.300">
    <property type="entry name" value="P-loop containing nucleotide triphosphate hydrolases"/>
    <property type="match status" value="1"/>
</dbReference>
<dbReference type="GO" id="GO:0006235">
    <property type="term" value="P:dTTP biosynthetic process"/>
    <property type="evidence" value="ECO:0007669"/>
    <property type="project" value="UniProtKB-UniRule"/>
</dbReference>
<proteinExistence type="inferred from homology"/>
<dbReference type="SUPFAM" id="SSF52540">
    <property type="entry name" value="P-loop containing nucleoside triphosphate hydrolases"/>
    <property type="match status" value="1"/>
</dbReference>
<name>A0A4D6YA33_9GAMM</name>
<dbReference type="EC" id="2.7.4.9" evidence="2 12"/>
<dbReference type="HAMAP" id="MF_00165">
    <property type="entry name" value="Thymidylate_kinase"/>
    <property type="match status" value="1"/>
</dbReference>
<dbReference type="OrthoDB" id="9774907at2"/>
<evidence type="ECO:0000313" key="14">
    <source>
        <dbReference type="EMBL" id="QCI26032.1"/>
    </source>
</evidence>
<evidence type="ECO:0000256" key="12">
    <source>
        <dbReference type="HAMAP-Rule" id="MF_00165"/>
    </source>
</evidence>
<dbReference type="GO" id="GO:0005524">
    <property type="term" value="F:ATP binding"/>
    <property type="evidence" value="ECO:0007669"/>
    <property type="project" value="UniProtKB-UniRule"/>
</dbReference>
<comment type="catalytic activity">
    <reaction evidence="10 12">
        <text>dTMP + ATP = dTDP + ADP</text>
        <dbReference type="Rhea" id="RHEA:13517"/>
        <dbReference type="ChEBI" id="CHEBI:30616"/>
        <dbReference type="ChEBI" id="CHEBI:58369"/>
        <dbReference type="ChEBI" id="CHEBI:63528"/>
        <dbReference type="ChEBI" id="CHEBI:456216"/>
        <dbReference type="EC" id="2.7.4.9"/>
    </reaction>
</comment>
<evidence type="ECO:0000256" key="11">
    <source>
        <dbReference type="ARBA" id="ARBA00057735"/>
    </source>
</evidence>
<dbReference type="GO" id="GO:0006233">
    <property type="term" value="P:dTDP biosynthetic process"/>
    <property type="evidence" value="ECO:0007669"/>
    <property type="project" value="InterPro"/>
</dbReference>
<keyword evidence="5 12" id="KW-0545">Nucleotide biosynthesis</keyword>
<protein>
    <recommendedName>
        <fullName evidence="3 12">Thymidylate kinase</fullName>
        <ecNumber evidence="2 12">2.7.4.9</ecNumber>
    </recommendedName>
    <alternativeName>
        <fullName evidence="9 12">dTMP kinase</fullName>
    </alternativeName>
</protein>
<evidence type="ECO:0000256" key="6">
    <source>
        <dbReference type="ARBA" id="ARBA00022741"/>
    </source>
</evidence>
<dbReference type="InterPro" id="IPR039430">
    <property type="entry name" value="Thymidylate_kin-like_dom"/>
</dbReference>
<dbReference type="InterPro" id="IPR027417">
    <property type="entry name" value="P-loop_NTPase"/>
</dbReference>
<keyword evidence="6 12" id="KW-0547">Nucleotide-binding</keyword>
<evidence type="ECO:0000256" key="10">
    <source>
        <dbReference type="ARBA" id="ARBA00048743"/>
    </source>
</evidence>
<evidence type="ECO:0000256" key="3">
    <source>
        <dbReference type="ARBA" id="ARBA00017144"/>
    </source>
</evidence>
<reference evidence="14 15" key="1">
    <citation type="submission" date="2018-10" db="EMBL/GenBank/DDBJ databases">
        <title>Comparative functional genomics of the obligate endosymbiont Buchnera aphidicola.</title>
        <authorList>
            <person name="Chong R.A."/>
        </authorList>
    </citation>
    <scope>NUCLEOTIDE SEQUENCE [LARGE SCALE GENOMIC DNA]</scope>
    <source>
        <strain evidence="14 15">Ska</strain>
    </source>
</reference>